<reference evidence="2 4" key="1">
    <citation type="submission" date="2018-08" db="EMBL/GenBank/DDBJ databases">
        <authorList>
            <person name="Ferrada E.E."/>
            <person name="Latorre B.A."/>
        </authorList>
    </citation>
    <scope>NUCLEOTIDE SEQUENCE [LARGE SCALE GENOMIC DNA]</scope>
    <source>
        <strain evidence="2 4">VK-A60T</strain>
    </source>
</reference>
<dbReference type="KEGG" id="sky:D0C37_17230"/>
<dbReference type="Proteomes" id="UP000259636">
    <property type="component" value="Chromosome"/>
</dbReference>
<dbReference type="Proteomes" id="UP000596311">
    <property type="component" value="Chromosome"/>
</dbReference>
<dbReference type="EMBL" id="CP031742">
    <property type="protein sequence ID" value="AXQ56171.1"/>
    <property type="molecule type" value="Genomic_DNA"/>
</dbReference>
<evidence type="ECO:0000313" key="4">
    <source>
        <dbReference type="Proteomes" id="UP000259636"/>
    </source>
</evidence>
<organism evidence="2 4">
    <name type="scientific">Streptomyces koyangensis</name>
    <dbReference type="NCBI Taxonomy" id="188770"/>
    <lineage>
        <taxon>Bacteria</taxon>
        <taxon>Bacillati</taxon>
        <taxon>Actinomycetota</taxon>
        <taxon>Actinomycetes</taxon>
        <taxon>Kitasatosporales</taxon>
        <taxon>Streptomycetaceae</taxon>
        <taxon>Streptomyces</taxon>
        <taxon>Streptomyces aurantiacus group</taxon>
    </lineage>
</organism>
<sequence>MPESATAALPPAEDPDPLRTDRAAREAVPGLLAGAQDRPAARPRHATRALLRAHLSAAVGTRHRTGRCAACGRLRRLAEAGAAVRDEGPATG</sequence>
<proteinExistence type="predicted"/>
<dbReference type="RefSeq" id="WP_101279982.1">
    <property type="nucleotide sequence ID" value="NZ_CP031742.1"/>
</dbReference>
<dbReference type="InterPro" id="IPR046241">
    <property type="entry name" value="DUF6274"/>
</dbReference>
<dbReference type="EMBL" id="CP049945">
    <property type="protein sequence ID" value="QRF03255.1"/>
    <property type="molecule type" value="Genomic_DNA"/>
</dbReference>
<dbReference type="GeneID" id="300115912"/>
<reference evidence="3 5" key="2">
    <citation type="submission" date="2020-03" db="EMBL/GenBank/DDBJ databases">
        <title>Genome mining and metabolic profiling illuminate the polycyclic tetramate macrolactams from Streptomyces koyangensis SCSIO 5802.</title>
        <authorList>
            <person name="Ding W."/>
        </authorList>
    </citation>
    <scope>NUCLEOTIDE SEQUENCE [LARGE SCALE GENOMIC DNA]</scope>
    <source>
        <strain evidence="3 5">SCSIO 5802</strain>
    </source>
</reference>
<accession>A0A385DEB2</accession>
<feature type="region of interest" description="Disordered" evidence="1">
    <location>
        <begin position="1"/>
        <end position="25"/>
    </location>
</feature>
<evidence type="ECO:0000313" key="3">
    <source>
        <dbReference type="EMBL" id="QRF03255.1"/>
    </source>
</evidence>
<dbReference type="AlphaFoldDB" id="A0A385DEB2"/>
<evidence type="ECO:0000313" key="5">
    <source>
        <dbReference type="Proteomes" id="UP000596311"/>
    </source>
</evidence>
<gene>
    <name evidence="2" type="ORF">D0C37_17230</name>
    <name evidence="3" type="ORF">G9U55_14320</name>
</gene>
<feature type="compositionally biased region" description="Low complexity" evidence="1">
    <location>
        <begin position="1"/>
        <end position="11"/>
    </location>
</feature>
<dbReference type="Pfam" id="PF19790">
    <property type="entry name" value="DUF6274"/>
    <property type="match status" value="1"/>
</dbReference>
<keyword evidence="5" id="KW-1185">Reference proteome</keyword>
<evidence type="ECO:0000256" key="1">
    <source>
        <dbReference type="SAM" id="MobiDB-lite"/>
    </source>
</evidence>
<feature type="compositionally biased region" description="Basic and acidic residues" evidence="1">
    <location>
        <begin position="16"/>
        <end position="25"/>
    </location>
</feature>
<name>A0A385DEB2_9ACTN</name>
<protein>
    <submittedName>
        <fullName evidence="2">Uncharacterized protein</fullName>
    </submittedName>
</protein>
<evidence type="ECO:0000313" key="2">
    <source>
        <dbReference type="EMBL" id="AXQ56171.1"/>
    </source>
</evidence>